<accession>A0A165LJN8</accession>
<dbReference type="InParanoid" id="A0A165LJN8"/>
<organism evidence="1 2">
    <name type="scientific">Exidia glandulosa HHB12029</name>
    <dbReference type="NCBI Taxonomy" id="1314781"/>
    <lineage>
        <taxon>Eukaryota</taxon>
        <taxon>Fungi</taxon>
        <taxon>Dikarya</taxon>
        <taxon>Basidiomycota</taxon>
        <taxon>Agaricomycotina</taxon>
        <taxon>Agaricomycetes</taxon>
        <taxon>Auriculariales</taxon>
        <taxon>Exidiaceae</taxon>
        <taxon>Exidia</taxon>
    </lineage>
</organism>
<gene>
    <name evidence="1" type="ORF">EXIGLDRAFT_832543</name>
</gene>
<keyword evidence="2" id="KW-1185">Reference proteome</keyword>
<protein>
    <submittedName>
        <fullName evidence="1">Uncharacterized protein</fullName>
    </submittedName>
</protein>
<dbReference type="AlphaFoldDB" id="A0A165LJN8"/>
<reference evidence="1 2" key="1">
    <citation type="journal article" date="2016" name="Mol. Biol. Evol.">
        <title>Comparative Genomics of Early-Diverging Mushroom-Forming Fungi Provides Insights into the Origins of Lignocellulose Decay Capabilities.</title>
        <authorList>
            <person name="Nagy L.G."/>
            <person name="Riley R."/>
            <person name="Tritt A."/>
            <person name="Adam C."/>
            <person name="Daum C."/>
            <person name="Floudas D."/>
            <person name="Sun H."/>
            <person name="Yadav J.S."/>
            <person name="Pangilinan J."/>
            <person name="Larsson K.H."/>
            <person name="Matsuura K."/>
            <person name="Barry K."/>
            <person name="Labutti K."/>
            <person name="Kuo R."/>
            <person name="Ohm R.A."/>
            <person name="Bhattacharya S.S."/>
            <person name="Shirouzu T."/>
            <person name="Yoshinaga Y."/>
            <person name="Martin F.M."/>
            <person name="Grigoriev I.V."/>
            <person name="Hibbett D.S."/>
        </authorList>
    </citation>
    <scope>NUCLEOTIDE SEQUENCE [LARGE SCALE GENOMIC DNA]</scope>
    <source>
        <strain evidence="1 2">HHB12029</strain>
    </source>
</reference>
<proteinExistence type="predicted"/>
<evidence type="ECO:0000313" key="2">
    <source>
        <dbReference type="Proteomes" id="UP000077266"/>
    </source>
</evidence>
<name>A0A165LJN8_EXIGL</name>
<dbReference type="Proteomes" id="UP000077266">
    <property type="component" value="Unassembled WGS sequence"/>
</dbReference>
<evidence type="ECO:0000313" key="1">
    <source>
        <dbReference type="EMBL" id="KZV97938.1"/>
    </source>
</evidence>
<sequence>MSHRRRSGIDSLISVIVLSSTPGLHDPLHPGLCAGCLKILASILCNHGTPAPEERLNEKIADTLRRNHHTFLSRSLAFVIATGNFDTATRARMSATLLARVRQCRQGGHSEDGANTRQLHRLVMEKMQRDALWESVQMLCVIVSMCLYNKNRHATRQLGKHGIWPASVDDMLPGGPQATVSGLCGWIRSLPFPEEDTMFFSALRMLFSCCRMELGRPPCSTMLADAVQEHMATLIRRGPDLESLAVLARFLSDLFLGEGSVPDEDAWTPLAPRLLDVLNSGLRVVSDPAAQVALAKFGLLMASLTPDRPDNALHPLIQQFELLGRQLTVDLPEQEFVELCRRRLRDADLQAVARVYGAISMDDAHMQVTDADALAQWWLSFVGDNEQEA</sequence>
<dbReference type="EMBL" id="KV425924">
    <property type="protein sequence ID" value="KZV97938.1"/>
    <property type="molecule type" value="Genomic_DNA"/>
</dbReference>